<comment type="caution">
    <text evidence="12">The sequence shown here is derived from an EMBL/GenBank/DDBJ whole genome shotgun (WGS) entry which is preliminary data.</text>
</comment>
<dbReference type="GO" id="GO:0012505">
    <property type="term" value="C:endomembrane system"/>
    <property type="evidence" value="ECO:0007669"/>
    <property type="project" value="UniProtKB-SubCell"/>
</dbReference>
<keyword evidence="9" id="KW-0326">Glycosidase</keyword>
<accession>A0A9P4MSC2</accession>
<dbReference type="Proteomes" id="UP000799536">
    <property type="component" value="Unassembled WGS sequence"/>
</dbReference>
<keyword evidence="8" id="KW-0325">Glycoprotein</keyword>
<dbReference type="PANTHER" id="PTHR12145">
    <property type="entry name" value="MANNAN ENDO-1,6-ALPHA-MANNOSIDASE DCW1"/>
    <property type="match status" value="1"/>
</dbReference>
<feature type="region of interest" description="Disordered" evidence="10">
    <location>
        <begin position="405"/>
        <end position="426"/>
    </location>
</feature>
<keyword evidence="6" id="KW-0378">Hydrolase</keyword>
<dbReference type="GO" id="GO:0009272">
    <property type="term" value="P:fungal-type cell wall biogenesis"/>
    <property type="evidence" value="ECO:0007669"/>
    <property type="project" value="TreeGrafter"/>
</dbReference>
<organism evidence="12 13">
    <name type="scientific">Delitschia confertaspora ATCC 74209</name>
    <dbReference type="NCBI Taxonomy" id="1513339"/>
    <lineage>
        <taxon>Eukaryota</taxon>
        <taxon>Fungi</taxon>
        <taxon>Dikarya</taxon>
        <taxon>Ascomycota</taxon>
        <taxon>Pezizomycotina</taxon>
        <taxon>Dothideomycetes</taxon>
        <taxon>Pleosporomycetidae</taxon>
        <taxon>Pleosporales</taxon>
        <taxon>Delitschiaceae</taxon>
        <taxon>Delitschia</taxon>
    </lineage>
</organism>
<evidence type="ECO:0000313" key="13">
    <source>
        <dbReference type="Proteomes" id="UP000799536"/>
    </source>
</evidence>
<evidence type="ECO:0000256" key="5">
    <source>
        <dbReference type="ARBA" id="ARBA00022729"/>
    </source>
</evidence>
<evidence type="ECO:0000256" key="11">
    <source>
        <dbReference type="SAM" id="SignalP"/>
    </source>
</evidence>
<dbReference type="GO" id="GO:0008496">
    <property type="term" value="F:mannan endo-1,6-alpha-mannosidase activity"/>
    <property type="evidence" value="ECO:0007669"/>
    <property type="project" value="UniProtKB-EC"/>
</dbReference>
<protein>
    <recommendedName>
        <fullName evidence="4">mannan endo-1,6-alpha-mannosidase</fullName>
        <ecNumber evidence="4">3.2.1.101</ecNumber>
    </recommendedName>
</protein>
<proteinExistence type="inferred from homology"/>
<feature type="compositionally biased region" description="Polar residues" evidence="10">
    <location>
        <begin position="479"/>
        <end position="488"/>
    </location>
</feature>
<keyword evidence="13" id="KW-1185">Reference proteome</keyword>
<comment type="catalytic activity">
    <reaction evidence="1">
        <text>Random hydrolysis of (1-&gt;6)-alpha-D-mannosidic linkages in unbranched (1-&gt;6)-mannans.</text>
        <dbReference type="EC" id="3.2.1.101"/>
    </reaction>
</comment>
<dbReference type="InterPro" id="IPR005198">
    <property type="entry name" value="Glyco_hydro_76"/>
</dbReference>
<feature type="chain" id="PRO_5040301244" description="mannan endo-1,6-alpha-mannosidase" evidence="11">
    <location>
        <begin position="22"/>
        <end position="583"/>
    </location>
</feature>
<evidence type="ECO:0000256" key="2">
    <source>
        <dbReference type="ARBA" id="ARBA00004308"/>
    </source>
</evidence>
<evidence type="ECO:0000256" key="8">
    <source>
        <dbReference type="ARBA" id="ARBA00023180"/>
    </source>
</evidence>
<reference evidence="12" key="1">
    <citation type="journal article" date="2020" name="Stud. Mycol.">
        <title>101 Dothideomycetes genomes: a test case for predicting lifestyles and emergence of pathogens.</title>
        <authorList>
            <person name="Haridas S."/>
            <person name="Albert R."/>
            <person name="Binder M."/>
            <person name="Bloem J."/>
            <person name="Labutti K."/>
            <person name="Salamov A."/>
            <person name="Andreopoulos B."/>
            <person name="Baker S."/>
            <person name="Barry K."/>
            <person name="Bills G."/>
            <person name="Bluhm B."/>
            <person name="Cannon C."/>
            <person name="Castanera R."/>
            <person name="Culley D."/>
            <person name="Daum C."/>
            <person name="Ezra D."/>
            <person name="Gonzalez J."/>
            <person name="Henrissat B."/>
            <person name="Kuo A."/>
            <person name="Liang C."/>
            <person name="Lipzen A."/>
            <person name="Lutzoni F."/>
            <person name="Magnuson J."/>
            <person name="Mondo S."/>
            <person name="Nolan M."/>
            <person name="Ohm R."/>
            <person name="Pangilinan J."/>
            <person name="Park H.-J."/>
            <person name="Ramirez L."/>
            <person name="Alfaro M."/>
            <person name="Sun H."/>
            <person name="Tritt A."/>
            <person name="Yoshinaga Y."/>
            <person name="Zwiers L.-H."/>
            <person name="Turgeon B."/>
            <person name="Goodwin S."/>
            <person name="Spatafora J."/>
            <person name="Crous P."/>
            <person name="Grigoriev I."/>
        </authorList>
    </citation>
    <scope>NUCLEOTIDE SEQUENCE</scope>
    <source>
        <strain evidence="12">ATCC 74209</strain>
    </source>
</reference>
<dbReference type="InterPro" id="IPR008928">
    <property type="entry name" value="6-hairpin_glycosidase_sf"/>
</dbReference>
<dbReference type="PANTHER" id="PTHR12145:SF36">
    <property type="entry name" value="MANNAN ENDO-1,6-ALPHA-MANNOSIDASE DCW1"/>
    <property type="match status" value="1"/>
</dbReference>
<dbReference type="OrthoDB" id="4187847at2759"/>
<dbReference type="Gene3D" id="1.50.10.20">
    <property type="match status" value="1"/>
</dbReference>
<dbReference type="FunFam" id="1.50.10.20:FF:000006">
    <property type="entry name" value="Mannan endo-1,6-alpha-mannosidase"/>
    <property type="match status" value="1"/>
</dbReference>
<feature type="signal peptide" evidence="11">
    <location>
        <begin position="1"/>
        <end position="21"/>
    </location>
</feature>
<dbReference type="AlphaFoldDB" id="A0A9P4MSC2"/>
<dbReference type="EMBL" id="ML993888">
    <property type="protein sequence ID" value="KAF2203979.1"/>
    <property type="molecule type" value="Genomic_DNA"/>
</dbReference>
<dbReference type="GO" id="GO:0016052">
    <property type="term" value="P:carbohydrate catabolic process"/>
    <property type="evidence" value="ECO:0007669"/>
    <property type="project" value="InterPro"/>
</dbReference>
<keyword evidence="5 11" id="KW-0732">Signal</keyword>
<dbReference type="InterPro" id="IPR014480">
    <property type="entry name" value="Mannan-1_6-alpha_mannosidase"/>
</dbReference>
<comment type="similarity">
    <text evidence="3">Belongs to the glycosyl hydrolase 76 family.</text>
</comment>
<evidence type="ECO:0000256" key="7">
    <source>
        <dbReference type="ARBA" id="ARBA00023136"/>
    </source>
</evidence>
<comment type="subcellular location">
    <subcellularLocation>
        <location evidence="2">Endomembrane system</location>
    </subcellularLocation>
</comment>
<dbReference type="Pfam" id="PF03663">
    <property type="entry name" value="Glyco_hydro_76"/>
    <property type="match status" value="1"/>
</dbReference>
<gene>
    <name evidence="12" type="ORF">GQ43DRAFT_388884</name>
</gene>
<feature type="region of interest" description="Disordered" evidence="10">
    <location>
        <begin position="446"/>
        <end position="506"/>
    </location>
</feature>
<dbReference type="SUPFAM" id="SSF48208">
    <property type="entry name" value="Six-hairpin glycosidases"/>
    <property type="match status" value="1"/>
</dbReference>
<evidence type="ECO:0000256" key="6">
    <source>
        <dbReference type="ARBA" id="ARBA00022801"/>
    </source>
</evidence>
<feature type="compositionally biased region" description="Low complexity" evidence="10">
    <location>
        <begin position="406"/>
        <end position="426"/>
    </location>
</feature>
<evidence type="ECO:0000256" key="4">
    <source>
        <dbReference type="ARBA" id="ARBA00012350"/>
    </source>
</evidence>
<evidence type="ECO:0000256" key="1">
    <source>
        <dbReference type="ARBA" id="ARBA00001452"/>
    </source>
</evidence>
<evidence type="ECO:0000256" key="9">
    <source>
        <dbReference type="ARBA" id="ARBA00023295"/>
    </source>
</evidence>
<evidence type="ECO:0000313" key="12">
    <source>
        <dbReference type="EMBL" id="KAF2203979.1"/>
    </source>
</evidence>
<feature type="compositionally biased region" description="Low complexity" evidence="10">
    <location>
        <begin position="446"/>
        <end position="478"/>
    </location>
</feature>
<keyword evidence="7" id="KW-0472">Membrane</keyword>
<sequence length="583" mass="62349">MQLFWLRAVVSLAAFLPLASAVQLNPDDEGSLKSACALYARGLINYYKNNATDTPRQDIGILPKPLYWWEAGAMWGSYIEYSAFTGDSSYENTIIQALVANSGPKKDIILPWRKDQEGNDDQAFWALSFMSAVEYQFQDPAKSDPQYLEVVKNAFDNIASRWDNKACNGGLKWQIYPENAYGYNYKNAVSNGAMFALGARLARYTGEKKYAEWAERIWDWSERIGFISDKFEVFDGADDRKNCSELDHTQWSYNIGLYLHGAAGMYDFTKGSDIWKKRTSGLLDNTGRVFFKDDVMKEGCEAPEKGFQACNDDQKTFKAYLSRFLAKTAILAPFTKDRVTKMLRTSAIAAAKSCSGGIDGVTCGMKWTEGSYDNEYGVGQQMSALEVTQSLLMLKKNIVPAIAGGAPKESPSSSSSAPSLIASPKPSTTAVSSVYASSKVESSVPASSSVAASTPPAGTTSPGGVFAPSSTASPAASTEKSPLSNPSGTGVPPPQDGGLNVVPTPSSKKCDCIKSTVIVTVYPTPTPTPSATVPTYANGTGTYVPPTGTGLPLFTGAAAANNVKMAAGGSIIGAILVAMFGAI</sequence>
<name>A0A9P4MSC2_9PLEO</name>
<dbReference type="EC" id="3.2.1.101" evidence="4"/>
<evidence type="ECO:0000256" key="10">
    <source>
        <dbReference type="SAM" id="MobiDB-lite"/>
    </source>
</evidence>
<evidence type="ECO:0000256" key="3">
    <source>
        <dbReference type="ARBA" id="ARBA00009699"/>
    </source>
</evidence>